<dbReference type="InterPro" id="IPR001715">
    <property type="entry name" value="CH_dom"/>
</dbReference>
<dbReference type="EMBL" id="HG994585">
    <property type="protein sequence ID" value="CAF2973882.1"/>
    <property type="molecule type" value="Genomic_DNA"/>
</dbReference>
<name>A0A7R8CZ57_LEPSM</name>
<feature type="compositionally biased region" description="Polar residues" evidence="1">
    <location>
        <begin position="156"/>
        <end position="183"/>
    </location>
</feature>
<feature type="compositionally biased region" description="Low complexity" evidence="1">
    <location>
        <begin position="368"/>
        <end position="382"/>
    </location>
</feature>
<feature type="region of interest" description="Disordered" evidence="1">
    <location>
        <begin position="608"/>
        <end position="695"/>
    </location>
</feature>
<reference evidence="2" key="1">
    <citation type="submission" date="2021-02" db="EMBL/GenBank/DDBJ databases">
        <authorList>
            <person name="Bekaert M."/>
        </authorList>
    </citation>
    <scope>NUCLEOTIDE SEQUENCE</scope>
    <source>
        <strain evidence="2">IoA-00</strain>
    </source>
</reference>
<evidence type="ECO:0000256" key="1">
    <source>
        <dbReference type="SAM" id="MobiDB-lite"/>
    </source>
</evidence>
<feature type="compositionally biased region" description="Basic and acidic residues" evidence="1">
    <location>
        <begin position="312"/>
        <end position="322"/>
    </location>
</feature>
<dbReference type="AlphaFoldDB" id="A0A7R8CZ57"/>
<keyword evidence="2" id="KW-0378">Hydrolase</keyword>
<feature type="compositionally biased region" description="Low complexity" evidence="1">
    <location>
        <begin position="229"/>
        <end position="250"/>
    </location>
</feature>
<dbReference type="Gene3D" id="1.10.418.10">
    <property type="entry name" value="Calponin-like domain"/>
    <property type="match status" value="1"/>
</dbReference>
<feature type="region of interest" description="Disordered" evidence="1">
    <location>
        <begin position="154"/>
        <end position="332"/>
    </location>
</feature>
<dbReference type="InterPro" id="IPR036872">
    <property type="entry name" value="CH_dom_sf"/>
</dbReference>
<dbReference type="CDD" id="cd21212">
    <property type="entry name" value="CH_NAV2-like"/>
    <property type="match status" value="1"/>
</dbReference>
<sequence>MSSWLQKQSNPKLYRQHSSSSIPTSNGGPKPTAQNTKEQKPIIEIYTDWANHYLDKLKGRTKIRDLQTELYDGLVLADVIEAVTNEKVPDVVRKPGKNVNAQIGNIQASLNFLLSKGIQVIDIRASEIHGGSLKAILGLFFPIQGITMTLTMTTTPQQQHGSSIPSPTKKATSGRLTAPTTPTKVPCMSHLKPPKVVKSFEKNQQASQIRAPKILGLGPEQKGIGKRTSSSSGFSSPRSVSSSGSSNMSSDTNFPSPSALRRISEIKPPPPNQPPPASLPTRNGIIPTTKSHLPKSSAIARNSPKRSPKFPRSSDTEIKDYGLIDSKAPYPPHAGGKSFIATPSMRIPPKSITIKQLPVLPPQGCTLPSSTLLTSSSKTCSLPRRRREDSSPGPAAVAVVSPMPCNNKSEILQQPQDISAKERNNSINEDEEDPLKCIEPMKPLGLFTKSPNGPSHHLPFSGSNVVKRNPLSIHQQQEGFLKNKSPRSVAVESGYMSDGGDLIFNASNGSTFEDGYMSEGGMSFYAQSLKQHRQQQQLLQQQQNGGGMYRVIGGRKHVQKSDSSFQTEPVSYNKEYDWKKAMAHNARILSSQEKAMDEYLRRQRAVAKQQLHMNKDSRHRSIGTKEDGRGSSIPGTPVMEPRRNYSSSLERSNKKVYREFERSNAGVASPMSSRKNYSQQPNNKDNALLGSKSLPKGSSSLNYGLMLDRIQQKRQHRPMRSKEIGVVSSSPYSWLQPASTYANSVVDPYSAWNDVSSSEAMGSTESLNSVSSSIQHARANSVTKAKLMMMHHQQKISPGNPHGRNIEKQLNHQSETEYYGIPVRPSATPTSINLNRAKNIPKSKFKSAEDNLSPRPSYIFASSNYGNSNSNNNKNNNNNIIKNEGIKNKSETPLIHAPSKLSKEEQTNCDIIKLKKELDDEHDKVKNLTSPLATNSHVVAAFQQSLTNMSNRLHHLTLTAEQKDSELNDLRQTIDKIRQSGVDVGLISSNHPGDLCRQMSSDSFLSDVSDSEDRPDGKKKSKRSGWLRHSFSKAFSRNHANKIKSKGGSLSDAEDGSITKALYEQEVNNRCSSAASVVQPEIKGSQSSSALDDDAKDGKDLVSQLQRQLMEKDELLTETRV</sequence>
<feature type="compositionally biased region" description="Polar residues" evidence="1">
    <location>
        <begin position="1"/>
        <end position="36"/>
    </location>
</feature>
<protein>
    <submittedName>
        <fullName evidence="2">NAV2</fullName>
        <ecNumber evidence="2">3.6.4.12</ecNumber>
    </submittedName>
</protein>
<feature type="region of interest" description="Disordered" evidence="1">
    <location>
        <begin position="864"/>
        <end position="885"/>
    </location>
</feature>
<feature type="compositionally biased region" description="Polar residues" evidence="1">
    <location>
        <begin position="670"/>
        <end position="685"/>
    </location>
</feature>
<gene>
    <name evidence="2" type="ORF">LSAA_12083</name>
</gene>
<proteinExistence type="predicted"/>
<accession>A0A7R8CZ57</accession>
<dbReference type="PANTHER" id="PTHR12784">
    <property type="entry name" value="STEERIN"/>
    <property type="match status" value="1"/>
</dbReference>
<feature type="region of interest" description="Disordered" evidence="1">
    <location>
        <begin position="998"/>
        <end position="1025"/>
    </location>
</feature>
<organism evidence="2 3">
    <name type="scientific">Lepeophtheirus salmonis</name>
    <name type="common">Salmon louse</name>
    <name type="synonym">Caligus salmonis</name>
    <dbReference type="NCBI Taxonomy" id="72036"/>
    <lineage>
        <taxon>Eukaryota</taxon>
        <taxon>Metazoa</taxon>
        <taxon>Ecdysozoa</taxon>
        <taxon>Arthropoda</taxon>
        <taxon>Crustacea</taxon>
        <taxon>Multicrustacea</taxon>
        <taxon>Hexanauplia</taxon>
        <taxon>Copepoda</taxon>
        <taxon>Siphonostomatoida</taxon>
        <taxon>Caligidae</taxon>
        <taxon>Lepeophtheirus</taxon>
    </lineage>
</organism>
<feature type="compositionally biased region" description="Basic and acidic residues" evidence="1">
    <location>
        <begin position="651"/>
        <end position="662"/>
    </location>
</feature>
<dbReference type="EC" id="3.6.4.12" evidence="2"/>
<dbReference type="GO" id="GO:0022008">
    <property type="term" value="P:neurogenesis"/>
    <property type="evidence" value="ECO:0007669"/>
    <property type="project" value="InterPro"/>
</dbReference>
<keyword evidence="3" id="KW-1185">Reference proteome</keyword>
<dbReference type="SMART" id="SM00033">
    <property type="entry name" value="CH"/>
    <property type="match status" value="1"/>
</dbReference>
<dbReference type="Pfam" id="PF00307">
    <property type="entry name" value="CH"/>
    <property type="match status" value="1"/>
</dbReference>
<dbReference type="PANTHER" id="PTHR12784:SF28">
    <property type="entry name" value="PROTEIN SICKIE"/>
    <property type="match status" value="1"/>
</dbReference>
<feature type="region of interest" description="Disordered" evidence="1">
    <location>
        <begin position="1073"/>
        <end position="1099"/>
    </location>
</feature>
<dbReference type="GO" id="GO:0003678">
    <property type="term" value="F:DNA helicase activity"/>
    <property type="evidence" value="ECO:0007669"/>
    <property type="project" value="UniProtKB-EC"/>
</dbReference>
<dbReference type="Proteomes" id="UP000675881">
    <property type="component" value="Chromosome 6"/>
</dbReference>
<dbReference type="InterPro" id="IPR039041">
    <property type="entry name" value="Nav/unc-53"/>
</dbReference>
<feature type="region of interest" description="Disordered" evidence="1">
    <location>
        <begin position="1"/>
        <end position="38"/>
    </location>
</feature>
<dbReference type="PROSITE" id="PS50021">
    <property type="entry name" value="CH"/>
    <property type="match status" value="1"/>
</dbReference>
<feature type="compositionally biased region" description="Low complexity" evidence="1">
    <location>
        <begin position="864"/>
        <end position="883"/>
    </location>
</feature>
<evidence type="ECO:0000313" key="3">
    <source>
        <dbReference type="Proteomes" id="UP000675881"/>
    </source>
</evidence>
<dbReference type="GO" id="GO:0016787">
    <property type="term" value="F:hydrolase activity"/>
    <property type="evidence" value="ECO:0007669"/>
    <property type="project" value="UniProtKB-KW"/>
</dbReference>
<dbReference type="OrthoDB" id="2161974at2759"/>
<feature type="compositionally biased region" description="Pro residues" evidence="1">
    <location>
        <begin position="267"/>
        <end position="278"/>
    </location>
</feature>
<dbReference type="SUPFAM" id="SSF47576">
    <property type="entry name" value="Calponin-homology domain, CH-domain"/>
    <property type="match status" value="1"/>
</dbReference>
<feature type="region of interest" description="Disordered" evidence="1">
    <location>
        <begin position="368"/>
        <end position="396"/>
    </location>
</feature>
<evidence type="ECO:0000313" key="2">
    <source>
        <dbReference type="EMBL" id="CAF2973882.1"/>
    </source>
</evidence>